<protein>
    <submittedName>
        <fullName evidence="2">Uncharacterized protein</fullName>
    </submittedName>
</protein>
<dbReference type="Proteomes" id="UP000593574">
    <property type="component" value="Unassembled WGS sequence"/>
</dbReference>
<accession>A0A7J8Z329</accession>
<sequence length="343" mass="39173">MPLKKQSKIDAHSSIPFSGSSSSLSECFRSPRERMQFNTYFASRLVSTSIPLDLGALKTMNFYHLQILRDWQWIDFLKNYSTTFKNLVQAFYSNSKLEHDESDESIISINSYLMNTLICLTLEDFKNLLSLPFSGVSNEKGPFSPALYVESHLFANLDVHDRLLHFIITWVLRPISKHVVIWFIDYWWIDCFKSNRPPDLTLLMFNDITKVIEKELGSSLTLPFGTYLFYIFTHLHIKASGDPPWTTNAQYDQDFGGNPNYVPSPEKVLPLASSSAPPQAPSFYADSLAIFDAIRLVQEEFRGLDSKVSRLEDNMGSRLSSLEDQLAQLVANFPPPPPHPQKD</sequence>
<dbReference type="EMBL" id="JABEZV010000002">
    <property type="protein sequence ID" value="MBA0705982.1"/>
    <property type="molecule type" value="Genomic_DNA"/>
</dbReference>
<gene>
    <name evidence="2" type="ORF">Golax_018126</name>
</gene>
<reference evidence="2 3" key="1">
    <citation type="journal article" date="2019" name="Genome Biol. Evol.">
        <title>Insights into the evolution of the New World diploid cottons (Gossypium, subgenus Houzingenia) based on genome sequencing.</title>
        <authorList>
            <person name="Grover C.E."/>
            <person name="Arick M.A. 2nd"/>
            <person name="Thrash A."/>
            <person name="Conover J.L."/>
            <person name="Sanders W.S."/>
            <person name="Peterson D.G."/>
            <person name="Frelichowski J.E."/>
            <person name="Scheffler J.A."/>
            <person name="Scheffler B.E."/>
            <person name="Wendel J.F."/>
        </authorList>
    </citation>
    <scope>NUCLEOTIDE SEQUENCE [LARGE SCALE GENOMIC DNA]</scope>
    <source>
        <strain evidence="2">4</strain>
        <tissue evidence="2">Leaf</tissue>
    </source>
</reference>
<feature type="compositionally biased region" description="Low complexity" evidence="1">
    <location>
        <begin position="13"/>
        <end position="24"/>
    </location>
</feature>
<organism evidence="2 3">
    <name type="scientific">Gossypium laxum</name>
    <dbReference type="NCBI Taxonomy" id="34288"/>
    <lineage>
        <taxon>Eukaryota</taxon>
        <taxon>Viridiplantae</taxon>
        <taxon>Streptophyta</taxon>
        <taxon>Embryophyta</taxon>
        <taxon>Tracheophyta</taxon>
        <taxon>Spermatophyta</taxon>
        <taxon>Magnoliopsida</taxon>
        <taxon>eudicotyledons</taxon>
        <taxon>Gunneridae</taxon>
        <taxon>Pentapetalae</taxon>
        <taxon>rosids</taxon>
        <taxon>malvids</taxon>
        <taxon>Malvales</taxon>
        <taxon>Malvaceae</taxon>
        <taxon>Malvoideae</taxon>
        <taxon>Gossypium</taxon>
    </lineage>
</organism>
<evidence type="ECO:0000313" key="2">
    <source>
        <dbReference type="EMBL" id="MBA0705982.1"/>
    </source>
</evidence>
<feature type="region of interest" description="Disordered" evidence="1">
    <location>
        <begin position="1"/>
        <end position="24"/>
    </location>
</feature>
<evidence type="ECO:0000313" key="3">
    <source>
        <dbReference type="Proteomes" id="UP000593574"/>
    </source>
</evidence>
<keyword evidence="3" id="KW-1185">Reference proteome</keyword>
<proteinExistence type="predicted"/>
<comment type="caution">
    <text evidence="2">The sequence shown here is derived from an EMBL/GenBank/DDBJ whole genome shotgun (WGS) entry which is preliminary data.</text>
</comment>
<name>A0A7J8Z329_9ROSI</name>
<dbReference type="AlphaFoldDB" id="A0A7J8Z329"/>
<evidence type="ECO:0000256" key="1">
    <source>
        <dbReference type="SAM" id="MobiDB-lite"/>
    </source>
</evidence>